<dbReference type="InterPro" id="IPR003961">
    <property type="entry name" value="FN3_dom"/>
</dbReference>
<dbReference type="InterPro" id="IPR042447">
    <property type="entry name" value="Anosmin-1"/>
</dbReference>
<dbReference type="SMART" id="SM00217">
    <property type="entry name" value="WAP"/>
    <property type="match status" value="1"/>
</dbReference>
<evidence type="ECO:0000313" key="3">
    <source>
        <dbReference type="EMBL" id="JAB97955.1"/>
    </source>
</evidence>
<dbReference type="EMBL" id="GAMC01008600">
    <property type="protein sequence ID" value="JAB97955.1"/>
    <property type="molecule type" value="mRNA"/>
</dbReference>
<dbReference type="GO" id="GO:0005576">
    <property type="term" value="C:extracellular region"/>
    <property type="evidence" value="ECO:0007669"/>
    <property type="project" value="InterPro"/>
</dbReference>
<dbReference type="InterPro" id="IPR036645">
    <property type="entry name" value="Elafin-like_sf"/>
</dbReference>
<feature type="domain" description="Fibronectin type-III" evidence="1">
    <location>
        <begin position="265"/>
        <end position="368"/>
    </location>
</feature>
<dbReference type="OrthoDB" id="9985779at2759"/>
<dbReference type="CDD" id="cd00063">
    <property type="entry name" value="FN3"/>
    <property type="match status" value="1"/>
</dbReference>
<dbReference type="SUPFAM" id="SSF49265">
    <property type="entry name" value="Fibronectin type III"/>
    <property type="match status" value="1"/>
</dbReference>
<dbReference type="SUPFAM" id="SSF57256">
    <property type="entry name" value="Elafin-like"/>
    <property type="match status" value="1"/>
</dbReference>
<dbReference type="PANTHER" id="PTHR14131">
    <property type="entry name" value="ANOSMIN"/>
    <property type="match status" value="1"/>
</dbReference>
<evidence type="ECO:0000259" key="1">
    <source>
        <dbReference type="PROSITE" id="PS50853"/>
    </source>
</evidence>
<gene>
    <name evidence="3" type="primary">KALM</name>
</gene>
<proteinExistence type="evidence at transcript level"/>
<protein>
    <submittedName>
        <fullName evidence="3">Anosmin-1</fullName>
    </submittedName>
</protein>
<dbReference type="Gene3D" id="2.60.40.10">
    <property type="entry name" value="Immunoglobulins"/>
    <property type="match status" value="2"/>
</dbReference>
<accession>W8B9R4</accession>
<dbReference type="Pfam" id="PF00095">
    <property type="entry name" value="WAP"/>
    <property type="match status" value="1"/>
</dbReference>
<dbReference type="PROSITE" id="PS50853">
    <property type="entry name" value="FN3"/>
    <property type="match status" value="1"/>
</dbReference>
<feature type="domain" description="WAP" evidence="2">
    <location>
        <begin position="87"/>
        <end position="142"/>
    </location>
</feature>
<sequence>MSKILSFIALFPPIFKILFLLQYLSLINGEYVSHYNTAVLQHCSAIDVKDKIVELQCYAKCAADGARTVPELDSQVCYQQCRKTIHREPRRGFCPSKQDFTTQEVSPIQRLSCLDNCIYDADCPVVQKCCDIGCGPVCVDALGIREDALLPPIPKILKYKLTRGNKVELTIESSANSTYYCHVEVRYHFGVSFAERKLGAWQCQLVEKIAEISVGHSKRIDISFNLKPGHWYQARVAAINAYGFRGYSEPSAEFRLIHHPKPPKSPADLQVAAAAFDGRHYKLKITWCPSKSNLPIEKYKIIWSLYVRNKDESVITNEAYVKDTHQFEITDLLPESSYYIQVQSMSINGSRRLKSDKCSILFNTTQPTMPYKALKCSHQVHEHGQQQNVANNSYSNYIARSLEASQQPTTVALANNGGYEVNYRLSRKFGMIVQITGFLPYKEKVYELCPKESNCEQREYSAIRVKHDAIEVNTLKFDTTYVLKAYRANSYGGEPTTTLNGSFTFTTPKCESFRSRFPKVGLQC</sequence>
<dbReference type="GO" id="GO:0030414">
    <property type="term" value="F:peptidase inhibitor activity"/>
    <property type="evidence" value="ECO:0007669"/>
    <property type="project" value="InterPro"/>
</dbReference>
<dbReference type="AlphaFoldDB" id="W8B9R4"/>
<dbReference type="PANTHER" id="PTHR14131:SF5">
    <property type="entry name" value="ANOSMIN-1"/>
    <property type="match status" value="1"/>
</dbReference>
<dbReference type="GO" id="GO:0030182">
    <property type="term" value="P:neuron differentiation"/>
    <property type="evidence" value="ECO:0007669"/>
    <property type="project" value="TreeGrafter"/>
</dbReference>
<dbReference type="PROSITE" id="PS51390">
    <property type="entry name" value="WAP"/>
    <property type="match status" value="1"/>
</dbReference>
<dbReference type="CDD" id="cd00199">
    <property type="entry name" value="WAP"/>
    <property type="match status" value="1"/>
</dbReference>
<organism evidence="3">
    <name type="scientific">Ceratitis capitata</name>
    <name type="common">Mediterranean fruit fly</name>
    <name type="synonym">Tephritis capitata</name>
    <dbReference type="NCBI Taxonomy" id="7213"/>
    <lineage>
        <taxon>Eukaryota</taxon>
        <taxon>Metazoa</taxon>
        <taxon>Ecdysozoa</taxon>
        <taxon>Arthropoda</taxon>
        <taxon>Hexapoda</taxon>
        <taxon>Insecta</taxon>
        <taxon>Pterygota</taxon>
        <taxon>Neoptera</taxon>
        <taxon>Endopterygota</taxon>
        <taxon>Diptera</taxon>
        <taxon>Brachycera</taxon>
        <taxon>Muscomorpha</taxon>
        <taxon>Tephritoidea</taxon>
        <taxon>Tephritidae</taxon>
        <taxon>Ceratitis</taxon>
        <taxon>Ceratitis</taxon>
    </lineage>
</organism>
<reference evidence="3" key="2">
    <citation type="journal article" date="2014" name="BMC Genomics">
        <title>A genomic perspective to assessing quality of mass-reared SIT flies used in Mediterranean fruit fly (Ceratitis capitata) eradication in California.</title>
        <authorList>
            <person name="Calla B."/>
            <person name="Hall B."/>
            <person name="Hou S."/>
            <person name="Geib S.M."/>
        </authorList>
    </citation>
    <scope>NUCLEOTIDE SEQUENCE</scope>
</reference>
<dbReference type="InterPro" id="IPR013783">
    <property type="entry name" value="Ig-like_fold"/>
</dbReference>
<dbReference type="Pfam" id="PF00041">
    <property type="entry name" value="fn3"/>
    <property type="match status" value="1"/>
</dbReference>
<dbReference type="InterPro" id="IPR036116">
    <property type="entry name" value="FN3_sf"/>
</dbReference>
<evidence type="ECO:0000259" key="2">
    <source>
        <dbReference type="PROSITE" id="PS51390"/>
    </source>
</evidence>
<dbReference type="SMART" id="SM00060">
    <property type="entry name" value="FN3"/>
    <property type="match status" value="2"/>
</dbReference>
<dbReference type="GO" id="GO:0009986">
    <property type="term" value="C:cell surface"/>
    <property type="evidence" value="ECO:0007669"/>
    <property type="project" value="TreeGrafter"/>
</dbReference>
<name>W8B9R4_CERCA</name>
<dbReference type="Gene3D" id="4.10.75.10">
    <property type="entry name" value="Elafin-like"/>
    <property type="match status" value="1"/>
</dbReference>
<reference evidence="3" key="1">
    <citation type="submission" date="2013-07" db="EMBL/GenBank/DDBJ databases">
        <authorList>
            <person name="Geib S."/>
        </authorList>
    </citation>
    <scope>NUCLEOTIDE SEQUENCE</scope>
</reference>
<dbReference type="InterPro" id="IPR008197">
    <property type="entry name" value="WAP_dom"/>
</dbReference>